<dbReference type="EMBL" id="CAJVPY010003103">
    <property type="protein sequence ID" value="CAG8581510.1"/>
    <property type="molecule type" value="Genomic_DNA"/>
</dbReference>
<evidence type="ECO:0000313" key="3">
    <source>
        <dbReference type="Proteomes" id="UP000789405"/>
    </source>
</evidence>
<protein>
    <submittedName>
        <fullName evidence="2">26029_t:CDS:1</fullName>
    </submittedName>
</protein>
<reference evidence="2" key="1">
    <citation type="submission" date="2021-06" db="EMBL/GenBank/DDBJ databases">
        <authorList>
            <person name="Kallberg Y."/>
            <person name="Tangrot J."/>
            <person name="Rosling A."/>
        </authorList>
    </citation>
    <scope>NUCLEOTIDE SEQUENCE</scope>
    <source>
        <strain evidence="2">MA453B</strain>
    </source>
</reference>
<feature type="compositionally biased region" description="Low complexity" evidence="1">
    <location>
        <begin position="78"/>
        <end position="88"/>
    </location>
</feature>
<evidence type="ECO:0000313" key="2">
    <source>
        <dbReference type="EMBL" id="CAG8581510.1"/>
    </source>
</evidence>
<keyword evidence="3" id="KW-1185">Reference proteome</keyword>
<evidence type="ECO:0000256" key="1">
    <source>
        <dbReference type="SAM" id="MobiDB-lite"/>
    </source>
</evidence>
<comment type="caution">
    <text evidence="2">The sequence shown here is derived from an EMBL/GenBank/DDBJ whole genome shotgun (WGS) entry which is preliminary data.</text>
</comment>
<organism evidence="2 3">
    <name type="scientific">Dentiscutata erythropus</name>
    <dbReference type="NCBI Taxonomy" id="1348616"/>
    <lineage>
        <taxon>Eukaryota</taxon>
        <taxon>Fungi</taxon>
        <taxon>Fungi incertae sedis</taxon>
        <taxon>Mucoromycota</taxon>
        <taxon>Glomeromycotina</taxon>
        <taxon>Glomeromycetes</taxon>
        <taxon>Diversisporales</taxon>
        <taxon>Gigasporaceae</taxon>
        <taxon>Dentiscutata</taxon>
    </lineage>
</organism>
<feature type="region of interest" description="Disordered" evidence="1">
    <location>
        <begin position="68"/>
        <end position="88"/>
    </location>
</feature>
<proteinExistence type="predicted"/>
<dbReference type="AlphaFoldDB" id="A0A9N9G711"/>
<accession>A0A9N9G711</accession>
<dbReference type="Proteomes" id="UP000789405">
    <property type="component" value="Unassembled WGS sequence"/>
</dbReference>
<gene>
    <name evidence="2" type="ORF">DERYTH_LOCUS6713</name>
</gene>
<name>A0A9N9G711_9GLOM</name>
<sequence>MSDLQLIHRAIRDFFDETPVEEWSYILFLESFKHVILSVLDITKRDEKATWRKRFIKRLETIAGDDAYTEQQKKKDSSTQSKDGYAPS</sequence>
<dbReference type="OrthoDB" id="2442321at2759"/>